<feature type="domain" description="MoxR-vWA-beta-propeller ternary system" evidence="1">
    <location>
        <begin position="5"/>
        <end position="207"/>
    </location>
</feature>
<dbReference type="AlphaFoldDB" id="A0A6N4SRM9"/>
<gene>
    <name evidence="2" type="ordered locus">CHU_1696</name>
</gene>
<dbReference type="Proteomes" id="UP000001822">
    <property type="component" value="Chromosome"/>
</dbReference>
<dbReference type="InterPro" id="IPR045549">
    <property type="entry name" value="bpX4"/>
</dbReference>
<dbReference type="KEGG" id="chu:CHU_1696"/>
<evidence type="ECO:0000313" key="2">
    <source>
        <dbReference type="EMBL" id="ABG58964.1"/>
    </source>
</evidence>
<sequence>MTDNYFLEMIRTLRKQEEVILYGNIVHINEKYTGAVVEFLQKEYQKEILEYPDHNLPAFETEAALWAAQTIYTAAQLLLYRENKETDLEQLLPDYNITRTASAVLSVDLCLRFLPDILVQLKMIDSEDSIIEILERKLIYWHYSGINYTLPLQLLDFNSMFIEHALKSIYINRIITYKKLDLANQDACKDTVAAHLGLFAEQFWKEFNREKYIDGTY</sequence>
<dbReference type="Pfam" id="PF19920">
    <property type="entry name" value="bpX4"/>
    <property type="match status" value="1"/>
</dbReference>
<evidence type="ECO:0000259" key="1">
    <source>
        <dbReference type="Pfam" id="PF19920"/>
    </source>
</evidence>
<dbReference type="OrthoDB" id="886582at2"/>
<protein>
    <recommendedName>
        <fullName evidence="1">MoxR-vWA-beta-propeller ternary system domain-containing protein</fullName>
    </recommendedName>
</protein>
<accession>A0A6N4SRM9</accession>
<name>A0A6N4SRM9_CYTH3</name>
<reference evidence="2 3" key="1">
    <citation type="journal article" date="2007" name="Appl. Environ. Microbiol.">
        <title>Genome sequence of the cellulolytic gliding bacterium Cytophaga hutchinsonii.</title>
        <authorList>
            <person name="Xie G."/>
            <person name="Bruce D.C."/>
            <person name="Challacombe J.F."/>
            <person name="Chertkov O."/>
            <person name="Detter J.C."/>
            <person name="Gilna P."/>
            <person name="Han C.S."/>
            <person name="Lucas S."/>
            <person name="Misra M."/>
            <person name="Myers G.L."/>
            <person name="Richardson P."/>
            <person name="Tapia R."/>
            <person name="Thayer N."/>
            <person name="Thompson L.S."/>
            <person name="Brettin T.S."/>
            <person name="Henrissat B."/>
            <person name="Wilson D.B."/>
            <person name="McBride M.J."/>
        </authorList>
    </citation>
    <scope>NUCLEOTIDE SEQUENCE [LARGE SCALE GENOMIC DNA]</scope>
    <source>
        <strain evidence="3">ATCC 33406 / DSM 1761 / CIP 103989 / NBRC 15051 / NCIMB 9469 / D465</strain>
    </source>
</reference>
<dbReference type="RefSeq" id="WP_011585081.1">
    <property type="nucleotide sequence ID" value="NC_008255.1"/>
</dbReference>
<proteinExistence type="predicted"/>
<organism evidence="2 3">
    <name type="scientific">Cytophaga hutchinsonii (strain ATCC 33406 / DSM 1761 / CIP 103989 / NBRC 15051 / NCIMB 9469 / D465)</name>
    <dbReference type="NCBI Taxonomy" id="269798"/>
    <lineage>
        <taxon>Bacteria</taxon>
        <taxon>Pseudomonadati</taxon>
        <taxon>Bacteroidota</taxon>
        <taxon>Cytophagia</taxon>
        <taxon>Cytophagales</taxon>
        <taxon>Cytophagaceae</taxon>
        <taxon>Cytophaga</taxon>
    </lineage>
</organism>
<evidence type="ECO:0000313" key="3">
    <source>
        <dbReference type="Proteomes" id="UP000001822"/>
    </source>
</evidence>
<keyword evidence="3" id="KW-1185">Reference proteome</keyword>
<dbReference type="EMBL" id="CP000383">
    <property type="protein sequence ID" value="ABG58964.1"/>
    <property type="molecule type" value="Genomic_DNA"/>
</dbReference>